<keyword evidence="4" id="KW-1185">Reference proteome</keyword>
<keyword evidence="2" id="KW-1133">Transmembrane helix</keyword>
<dbReference type="OrthoDB" id="503367at2"/>
<feature type="compositionally biased region" description="Basic and acidic residues" evidence="1">
    <location>
        <begin position="682"/>
        <end position="701"/>
    </location>
</feature>
<feature type="transmembrane region" description="Helical" evidence="2">
    <location>
        <begin position="99"/>
        <end position="120"/>
    </location>
</feature>
<accession>A0A563VJD3</accession>
<dbReference type="Proteomes" id="UP000320055">
    <property type="component" value="Unassembled WGS sequence"/>
</dbReference>
<feature type="region of interest" description="Disordered" evidence="1">
    <location>
        <begin position="1"/>
        <end position="87"/>
    </location>
</feature>
<feature type="compositionally biased region" description="Basic and acidic residues" evidence="1">
    <location>
        <begin position="42"/>
        <end position="54"/>
    </location>
</feature>
<keyword evidence="2" id="KW-0812">Transmembrane</keyword>
<feature type="region of interest" description="Disordered" evidence="1">
    <location>
        <begin position="676"/>
        <end position="701"/>
    </location>
</feature>
<evidence type="ECO:0000313" key="4">
    <source>
        <dbReference type="Proteomes" id="UP000320055"/>
    </source>
</evidence>
<evidence type="ECO:0000256" key="2">
    <source>
        <dbReference type="SAM" id="Phobius"/>
    </source>
</evidence>
<keyword evidence="2" id="KW-0472">Membrane</keyword>
<organism evidence="3 4">
    <name type="scientific">Hyella patelloides LEGE 07179</name>
    <dbReference type="NCBI Taxonomy" id="945734"/>
    <lineage>
        <taxon>Bacteria</taxon>
        <taxon>Bacillati</taxon>
        <taxon>Cyanobacteriota</taxon>
        <taxon>Cyanophyceae</taxon>
        <taxon>Pleurocapsales</taxon>
        <taxon>Hyellaceae</taxon>
        <taxon>Hyella</taxon>
    </lineage>
</organism>
<gene>
    <name evidence="3" type="ORF">H1P_1090014</name>
</gene>
<protein>
    <recommendedName>
        <fullName evidence="5">Chromosome segregation ATPase</fullName>
    </recommendedName>
</protein>
<evidence type="ECO:0000256" key="1">
    <source>
        <dbReference type="SAM" id="MobiDB-lite"/>
    </source>
</evidence>
<feature type="compositionally biased region" description="Polar residues" evidence="1">
    <location>
        <begin position="56"/>
        <end position="86"/>
    </location>
</feature>
<sequence>MASKQKPNDFNYESRKNSSSRSSQRHSPLNADGNYGEVNSFARREQYSTSERRNVGSGSHGNTLQVTSSSRSTESQPQPSNRMTTKSSRKNRWWQTWQFWGILLVLCSGGIGYGATSMLLRLPKTQSCSKVFWPVASASVRLYCAQSLAEDKTVGSLLEAIALVEELPVDHPLRNEINRNVEKWANAILAIGETKFQEGNLEAAVAIARQIPENVEARSVVESQIESWNQIWAEADNNYTKVEDNLRQAQWGDAFSWAVRLTDSKNDYWATTKYSETIDKINLAQEESLTLDKAANQLSGGDLDSLLDAIAKAKDIPENSYRYENAQDILAQGKEQLLARIDSFIEQRKWSQLQRVTYRIPAILELEEQVKDWQILANAGSSASLDTVLGLEDAIAEIAELEPTSPLYSKAQQLSERWTMEIDDVRRISKAKELARPANIRAYNAAIVEINQIPANNPRYREAQQKAAEWGKEIQIIEDRPIIRKAEELALPGDTMAWRRAISEISLVSSSSPLYSEANKKARAWQANIEREEDRPILEQAISLGNQRDYQQAIAVARKISQGRALSSQAQKKIALWRDEVQAKEFLEEANYLANQNDSDSLVKAIRIIRQIPSSTDVYYEVVPNVNSWSQQILVLAERASYRSLEDGIAIAKKVPSGTGAYPAAQAQIERWQNRLNPSPSIEKREKSNSDIQLEKDRKEN</sequence>
<evidence type="ECO:0008006" key="5">
    <source>
        <dbReference type="Google" id="ProtNLM"/>
    </source>
</evidence>
<feature type="compositionally biased region" description="Low complexity" evidence="1">
    <location>
        <begin position="17"/>
        <end position="27"/>
    </location>
</feature>
<proteinExistence type="predicted"/>
<dbReference type="AlphaFoldDB" id="A0A563VJD3"/>
<dbReference type="RefSeq" id="WP_144869165.1">
    <property type="nucleotide sequence ID" value="NZ_LR213865.1"/>
</dbReference>
<reference evidence="3 4" key="1">
    <citation type="submission" date="2019-01" db="EMBL/GenBank/DDBJ databases">
        <authorList>
            <person name="Brito A."/>
        </authorList>
    </citation>
    <scope>NUCLEOTIDE SEQUENCE [LARGE SCALE GENOMIC DNA]</scope>
    <source>
        <strain evidence="3">1</strain>
    </source>
</reference>
<dbReference type="EMBL" id="CAACVJ010000012">
    <property type="protein sequence ID" value="VEP11548.1"/>
    <property type="molecule type" value="Genomic_DNA"/>
</dbReference>
<name>A0A563VJD3_9CYAN</name>
<evidence type="ECO:0000313" key="3">
    <source>
        <dbReference type="EMBL" id="VEP11548.1"/>
    </source>
</evidence>